<dbReference type="Pfam" id="PF07690">
    <property type="entry name" value="MFS_1"/>
    <property type="match status" value="1"/>
</dbReference>
<evidence type="ECO:0000256" key="5">
    <source>
        <dbReference type="ARBA" id="ARBA00022847"/>
    </source>
</evidence>
<keyword evidence="3 19" id="KW-0812">Transmembrane</keyword>
<evidence type="ECO:0000256" key="14">
    <source>
        <dbReference type="ARBA" id="ARBA00036597"/>
    </source>
</evidence>
<evidence type="ECO:0000256" key="15">
    <source>
        <dbReference type="ARBA" id="ARBA00038227"/>
    </source>
</evidence>
<dbReference type="PANTHER" id="PTHR23507:SF9">
    <property type="entry name" value="LYSOSOMAL PROTON-COUPLED STEROID CONJUGATE AND BILE ACID SYMPORTER SLC46A3"/>
    <property type="match status" value="1"/>
</dbReference>
<feature type="transmembrane region" description="Helical" evidence="19">
    <location>
        <begin position="5"/>
        <end position="25"/>
    </location>
</feature>
<evidence type="ECO:0000256" key="17">
    <source>
        <dbReference type="ARBA" id="ARBA00042515"/>
    </source>
</evidence>
<dbReference type="InParanoid" id="A0A6P8R448"/>
<feature type="transmembrane region" description="Helical" evidence="19">
    <location>
        <begin position="413"/>
        <end position="439"/>
    </location>
</feature>
<dbReference type="KEGG" id="gsh:117362479"/>
<comment type="catalytic activity">
    <reaction evidence="13">
        <text>25-hydroxyvitamin D3 sulfate(out) + n H(+)(out) = 25-hydroxyvitamin D3 sulfate(in) + n H(+)(in)</text>
        <dbReference type="Rhea" id="RHEA:75491"/>
        <dbReference type="ChEBI" id="CHEBI:15378"/>
        <dbReference type="ChEBI" id="CHEBI:194336"/>
    </reaction>
</comment>
<comment type="catalytic activity">
    <reaction evidence="12">
        <text>estrone 3-sulfate(out) + n H(+)(out) = estrone 3-sulfate(in) + n H(+)(in)</text>
        <dbReference type="Rhea" id="RHEA:75483"/>
        <dbReference type="ChEBI" id="CHEBI:15378"/>
        <dbReference type="ChEBI" id="CHEBI:60050"/>
    </reaction>
</comment>
<evidence type="ECO:0000256" key="2">
    <source>
        <dbReference type="ARBA" id="ARBA00022448"/>
    </source>
</evidence>
<evidence type="ECO:0000256" key="10">
    <source>
        <dbReference type="ARBA" id="ARBA00035788"/>
    </source>
</evidence>
<sequence length="463" mass="51541">MKKLLLVEPVVAIYSFASFLTYPLIQQYIYRSLWEEVNNSSFINNLNISRCEINESNTVYIKQKEVQERASYFLVLLDLSGLIPSLVVALILVAYGDHHGRKAAMLLPSIGALLSSSFCFAVSYFSLTLYVFFASSLISGFLGSFATFLGGCFSYISDLCHNEKQKTVRIALIDMILGLGGGLAGLSSGYFLRDLGFSWSFMIAFLLHFVNTAYIIFCLEDTIKVSESRQNALIKETFKKVFLGVFLLFQSSSRRKRTLIILMLFAFNMYLFSHLAGYALFTLYELDAPLCWDEVLIGWGSALSTLGFLSSFLGVYLFTCCLGDAYIVLIGIISWISGAIVTAFARTTQIMLLVRLLLLFSDMPFPILRSMMSKVVLDSEQGALFACIACLESLIGTIAVISFNSIYAATVTWYPGFCFLLAAGLSVIPFIIVCLLMCIGYRDRDYIPIASEEESTEDDISVS</sequence>
<keyword evidence="8" id="KW-0325">Glycoprotein</keyword>
<feature type="transmembrane region" description="Helical" evidence="19">
    <location>
        <begin position="131"/>
        <end position="156"/>
    </location>
</feature>
<dbReference type="AlphaFoldDB" id="A0A6P8R448"/>
<feature type="transmembrane region" description="Helical" evidence="19">
    <location>
        <begin position="197"/>
        <end position="219"/>
    </location>
</feature>
<keyword evidence="6 19" id="KW-1133">Transmembrane helix</keyword>
<comment type="catalytic activity">
    <reaction evidence="14">
        <text>glycocholate(out) + n H(+)(out) = glycocholate(in) + n H(+)(in)</text>
        <dbReference type="Rhea" id="RHEA:75503"/>
        <dbReference type="ChEBI" id="CHEBI:15378"/>
        <dbReference type="ChEBI" id="CHEBI:29746"/>
    </reaction>
</comment>
<dbReference type="GO" id="GO:0034486">
    <property type="term" value="P:vacuolar transmembrane transport"/>
    <property type="evidence" value="ECO:0007669"/>
    <property type="project" value="TreeGrafter"/>
</dbReference>
<evidence type="ECO:0000256" key="8">
    <source>
        <dbReference type="ARBA" id="ARBA00023180"/>
    </source>
</evidence>
<dbReference type="GeneID" id="117362479"/>
<name>A0A6P8R448_GEOSA</name>
<keyword evidence="20" id="KW-1185">Reference proteome</keyword>
<feature type="transmembrane region" description="Helical" evidence="19">
    <location>
        <begin position="72"/>
        <end position="93"/>
    </location>
</feature>
<gene>
    <name evidence="21" type="primary">LOC117362479</name>
</gene>
<dbReference type="Proteomes" id="UP000515159">
    <property type="component" value="Chromosome 6"/>
</dbReference>
<dbReference type="GO" id="GO:0005765">
    <property type="term" value="C:lysosomal membrane"/>
    <property type="evidence" value="ECO:0007669"/>
    <property type="project" value="UniProtKB-SubCell"/>
</dbReference>
<dbReference type="OrthoDB" id="3026777at2759"/>
<dbReference type="InterPro" id="IPR036259">
    <property type="entry name" value="MFS_trans_sf"/>
</dbReference>
<evidence type="ECO:0000256" key="11">
    <source>
        <dbReference type="ARBA" id="ARBA00035844"/>
    </source>
</evidence>
<evidence type="ECO:0000256" key="3">
    <source>
        <dbReference type="ARBA" id="ARBA00022692"/>
    </source>
</evidence>
<dbReference type="GO" id="GO:0015293">
    <property type="term" value="F:symporter activity"/>
    <property type="evidence" value="ECO:0007669"/>
    <property type="project" value="UniProtKB-KW"/>
</dbReference>
<dbReference type="SUPFAM" id="SSF103473">
    <property type="entry name" value="MFS general substrate transporter"/>
    <property type="match status" value="1"/>
</dbReference>
<evidence type="ECO:0000256" key="16">
    <source>
        <dbReference type="ARBA" id="ARBA00040938"/>
    </source>
</evidence>
<reference evidence="21" key="1">
    <citation type="submission" date="2025-08" db="UniProtKB">
        <authorList>
            <consortium name="RefSeq"/>
        </authorList>
    </citation>
    <scope>IDENTIFICATION</scope>
</reference>
<evidence type="ECO:0000256" key="4">
    <source>
        <dbReference type="ARBA" id="ARBA00022729"/>
    </source>
</evidence>
<feature type="transmembrane region" description="Helical" evidence="19">
    <location>
        <begin position="296"/>
        <end position="318"/>
    </location>
</feature>
<accession>A0A6P8R448</accession>
<proteinExistence type="inferred from homology"/>
<evidence type="ECO:0000256" key="18">
    <source>
        <dbReference type="ARBA" id="ARBA00048746"/>
    </source>
</evidence>
<evidence type="ECO:0000256" key="9">
    <source>
        <dbReference type="ARBA" id="ARBA00023228"/>
    </source>
</evidence>
<organism evidence="20 21">
    <name type="scientific">Geotrypetes seraphini</name>
    <name type="common">Gaboon caecilian</name>
    <name type="synonym">Caecilia seraphini</name>
    <dbReference type="NCBI Taxonomy" id="260995"/>
    <lineage>
        <taxon>Eukaryota</taxon>
        <taxon>Metazoa</taxon>
        <taxon>Chordata</taxon>
        <taxon>Craniata</taxon>
        <taxon>Vertebrata</taxon>
        <taxon>Euteleostomi</taxon>
        <taxon>Amphibia</taxon>
        <taxon>Gymnophiona</taxon>
        <taxon>Geotrypetes</taxon>
    </lineage>
</organism>
<comment type="subcellular location">
    <subcellularLocation>
        <location evidence="1">Lysosome membrane</location>
        <topology evidence="1">Multi-pass membrane protein</topology>
    </subcellularLocation>
</comment>
<evidence type="ECO:0000256" key="19">
    <source>
        <dbReference type="SAM" id="Phobius"/>
    </source>
</evidence>
<comment type="catalytic activity">
    <reaction evidence="10">
        <text>dehydroepiandrosterone 3-sulfate(out) + n H(+)(out) = dehydroepiandrosterone 3-sulfate(in) + n H(+)(in)</text>
        <dbReference type="Rhea" id="RHEA:75487"/>
        <dbReference type="ChEBI" id="CHEBI:15378"/>
        <dbReference type="ChEBI" id="CHEBI:57905"/>
    </reaction>
</comment>
<keyword evidence="9" id="KW-0458">Lysosome</keyword>
<evidence type="ECO:0000313" key="20">
    <source>
        <dbReference type="Proteomes" id="UP000515159"/>
    </source>
</evidence>
<feature type="transmembrane region" description="Helical" evidence="19">
    <location>
        <begin position="105"/>
        <end position="125"/>
    </location>
</feature>
<keyword evidence="4" id="KW-0732">Signal</keyword>
<feature type="transmembrane region" description="Helical" evidence="19">
    <location>
        <begin position="168"/>
        <end position="191"/>
    </location>
</feature>
<feature type="transmembrane region" description="Helical" evidence="19">
    <location>
        <begin position="325"/>
        <end position="344"/>
    </location>
</feature>
<comment type="catalytic activity">
    <reaction evidence="11">
        <text>cholate(out) + n H(+)(out) = cholate(in) + n H(+)(in)</text>
        <dbReference type="Rhea" id="RHEA:75499"/>
        <dbReference type="ChEBI" id="CHEBI:15378"/>
        <dbReference type="ChEBI" id="CHEBI:29747"/>
    </reaction>
</comment>
<keyword evidence="7 19" id="KW-0472">Membrane</keyword>
<comment type="catalytic activity">
    <reaction evidence="18">
        <text>taurocholate(out) + n H(+)(out) = taurocholate(in) + n H(+)(in)</text>
        <dbReference type="Rhea" id="RHEA:75507"/>
        <dbReference type="ChEBI" id="CHEBI:15378"/>
        <dbReference type="ChEBI" id="CHEBI:36257"/>
    </reaction>
</comment>
<dbReference type="FunCoup" id="A0A6P8R448">
    <property type="interactions" value="151"/>
</dbReference>
<evidence type="ECO:0000256" key="1">
    <source>
        <dbReference type="ARBA" id="ARBA00004155"/>
    </source>
</evidence>
<comment type="similarity">
    <text evidence="15">Belongs to the major facilitator superfamily. SLC46A family.</text>
</comment>
<evidence type="ECO:0000256" key="13">
    <source>
        <dbReference type="ARBA" id="ARBA00036498"/>
    </source>
</evidence>
<protein>
    <recommendedName>
        <fullName evidence="16">Lysosomal proton-coupled steroid conjugate and bile acid symporter SLC46A3</fullName>
    </recommendedName>
    <alternativeName>
        <fullName evidence="17">Solute carrier family 46 member 3</fullName>
    </alternativeName>
</protein>
<evidence type="ECO:0000256" key="7">
    <source>
        <dbReference type="ARBA" id="ARBA00023136"/>
    </source>
</evidence>
<evidence type="ECO:0000313" key="21">
    <source>
        <dbReference type="RefSeq" id="XP_033804792.1"/>
    </source>
</evidence>
<evidence type="ECO:0000256" key="6">
    <source>
        <dbReference type="ARBA" id="ARBA00022989"/>
    </source>
</evidence>
<dbReference type="InterPro" id="IPR011701">
    <property type="entry name" value="MFS"/>
</dbReference>
<dbReference type="RefSeq" id="XP_033804792.1">
    <property type="nucleotide sequence ID" value="XM_033948901.1"/>
</dbReference>
<dbReference type="Gene3D" id="1.20.1250.20">
    <property type="entry name" value="MFS general substrate transporter like domains"/>
    <property type="match status" value="1"/>
</dbReference>
<feature type="transmembrane region" description="Helical" evidence="19">
    <location>
        <begin position="259"/>
        <end position="284"/>
    </location>
</feature>
<keyword evidence="2" id="KW-0813">Transport</keyword>
<dbReference type="PANTHER" id="PTHR23507">
    <property type="entry name" value="ZGC:174356"/>
    <property type="match status" value="1"/>
</dbReference>
<keyword evidence="5" id="KW-0769">Symport</keyword>
<evidence type="ECO:0000256" key="12">
    <source>
        <dbReference type="ARBA" id="ARBA00036178"/>
    </source>
</evidence>
<feature type="transmembrane region" description="Helical" evidence="19">
    <location>
        <begin position="383"/>
        <end position="407"/>
    </location>
</feature>